<dbReference type="GO" id="GO:0046872">
    <property type="term" value="F:metal ion binding"/>
    <property type="evidence" value="ECO:0007669"/>
    <property type="project" value="UniProtKB-KW"/>
</dbReference>
<dbReference type="GO" id="GO:0005737">
    <property type="term" value="C:cytoplasm"/>
    <property type="evidence" value="ECO:0007669"/>
    <property type="project" value="TreeGrafter"/>
</dbReference>
<evidence type="ECO:0000256" key="15">
    <source>
        <dbReference type="ARBA" id="ARBA00030592"/>
    </source>
</evidence>
<sequence length="468" mass="50182">MATAEEISLARYRWASDFINGLIQGPPSPPPDATAGEIRARAIARVDRLRRFLAFLGNPQSRFRAIHVGGTCGKGSTSAYIASILTSAGYRTGLHVSPYIQVETEKLQIDRRLMPADDFATHVADLAAEVERWNAQGGERVTYGEFWVALTFFALMQEAVDFAVIEVGAGGRFDLTNVLEPDIAVITSVGIDHVRTLGHTIPEIAWHKAGIIKPGGIAVTTVNDPAALEVITREATEQQARLIHLVEGRDYRLGGTGETGTWLVDLPSERVFHLPLPGAFQAANAAAAIGAVRALPNLSAGPVPDEVIDAGLAATRFPGRMEIVQDCPQVVLDGAHSPEKMANLMASIPSLGDPERRILVLGALSGHDYRSMAEIAARRAHEVIVTAPKAVERASAPAEEIADIVRGIGLPVTIVIDPEEALSLALRRAGCNDQILVTGSLYLVGAAREHWYRSDDIVRTGTCWPSSG</sequence>
<evidence type="ECO:0000256" key="12">
    <source>
        <dbReference type="ARBA" id="ARBA00022842"/>
    </source>
</evidence>
<dbReference type="Proteomes" id="UP000004221">
    <property type="component" value="Unassembled WGS sequence"/>
</dbReference>
<dbReference type="Pfam" id="PF02875">
    <property type="entry name" value="Mur_ligase_C"/>
    <property type="match status" value="1"/>
</dbReference>
<evidence type="ECO:0000256" key="18">
    <source>
        <dbReference type="ARBA" id="ARBA00047808"/>
    </source>
</evidence>
<evidence type="ECO:0000256" key="14">
    <source>
        <dbReference type="ARBA" id="ARBA00030048"/>
    </source>
</evidence>
<comment type="catalytic activity">
    <reaction evidence="19">
        <text>(6R)-5,10-methylenetetrahydrofolyl-(gamma-L-Glu)(n) + L-glutamate + ATP = (6R)-5,10-methylenetetrahydrofolyl-(gamma-L-Glu)(n+1) + ADP + phosphate + H(+)</text>
        <dbReference type="Rhea" id="RHEA:51912"/>
        <dbReference type="Rhea" id="RHEA-COMP:13257"/>
        <dbReference type="Rhea" id="RHEA-COMP:13258"/>
        <dbReference type="ChEBI" id="CHEBI:15378"/>
        <dbReference type="ChEBI" id="CHEBI:29985"/>
        <dbReference type="ChEBI" id="CHEBI:30616"/>
        <dbReference type="ChEBI" id="CHEBI:43474"/>
        <dbReference type="ChEBI" id="CHEBI:136572"/>
        <dbReference type="ChEBI" id="CHEBI:456216"/>
        <dbReference type="EC" id="6.3.2.17"/>
    </reaction>
</comment>
<evidence type="ECO:0000256" key="20">
    <source>
        <dbReference type="ARBA" id="ARBA00049161"/>
    </source>
</evidence>
<dbReference type="EC" id="6.3.2.12" evidence="5"/>
<comment type="catalytic activity">
    <reaction evidence="20">
        <text>7,8-dihydropteroate + L-glutamate + ATP = 7,8-dihydrofolate + ADP + phosphate + H(+)</text>
        <dbReference type="Rhea" id="RHEA:23584"/>
        <dbReference type="ChEBI" id="CHEBI:15378"/>
        <dbReference type="ChEBI" id="CHEBI:17839"/>
        <dbReference type="ChEBI" id="CHEBI:29985"/>
        <dbReference type="ChEBI" id="CHEBI:30616"/>
        <dbReference type="ChEBI" id="CHEBI:43474"/>
        <dbReference type="ChEBI" id="CHEBI:57451"/>
        <dbReference type="ChEBI" id="CHEBI:456216"/>
        <dbReference type="EC" id="6.3.2.12"/>
    </reaction>
</comment>
<dbReference type="GO" id="GO:0005524">
    <property type="term" value="F:ATP binding"/>
    <property type="evidence" value="ECO:0007669"/>
    <property type="project" value="UniProtKB-KW"/>
</dbReference>
<keyword evidence="8" id="KW-0436">Ligase</keyword>
<dbReference type="Pfam" id="PF08245">
    <property type="entry name" value="Mur_ligase_M"/>
    <property type="match status" value="1"/>
</dbReference>
<dbReference type="GO" id="GO:0046656">
    <property type="term" value="P:folic acid biosynthetic process"/>
    <property type="evidence" value="ECO:0007669"/>
    <property type="project" value="UniProtKB-KW"/>
</dbReference>
<evidence type="ECO:0000256" key="8">
    <source>
        <dbReference type="ARBA" id="ARBA00022598"/>
    </source>
</evidence>
<evidence type="ECO:0000256" key="5">
    <source>
        <dbReference type="ARBA" id="ARBA00013023"/>
    </source>
</evidence>
<evidence type="ECO:0000259" key="22">
    <source>
        <dbReference type="Pfam" id="PF08245"/>
    </source>
</evidence>
<comment type="function">
    <text evidence="1">Functions in two distinct reactions of the de novo folate biosynthetic pathway. Catalyzes the addition of a glutamate residue to dihydropteroate (7,8-dihydropteroate or H2Pte) to form dihydrofolate (7,8-dihydrofolate monoglutamate or H2Pte-Glu). Also catalyzes successive additions of L-glutamate to tetrahydrofolate or 10-formyltetrahydrofolate or 5,10-methylenetetrahydrofolate, leading to folylpolyglutamate derivatives.</text>
</comment>
<evidence type="ECO:0000256" key="6">
    <source>
        <dbReference type="ARBA" id="ARBA00013025"/>
    </source>
</evidence>
<dbReference type="InterPro" id="IPR013221">
    <property type="entry name" value="Mur_ligase_cen"/>
</dbReference>
<comment type="similarity">
    <text evidence="4">Belongs to the folylpolyglutamate synthase family.</text>
</comment>
<keyword evidence="11" id="KW-0067">ATP-binding</keyword>
<dbReference type="SUPFAM" id="SSF53623">
    <property type="entry name" value="MurD-like peptide ligases, catalytic domain"/>
    <property type="match status" value="1"/>
</dbReference>
<evidence type="ECO:0000256" key="11">
    <source>
        <dbReference type="ARBA" id="ARBA00022840"/>
    </source>
</evidence>
<dbReference type="PIRSF" id="PIRSF001563">
    <property type="entry name" value="Folylpolyglu_synth"/>
    <property type="match status" value="1"/>
</dbReference>
<dbReference type="NCBIfam" id="TIGR01499">
    <property type="entry name" value="folC"/>
    <property type="match status" value="1"/>
</dbReference>
<evidence type="ECO:0000313" key="23">
    <source>
        <dbReference type="EMBL" id="CCF82546.1"/>
    </source>
</evidence>
<dbReference type="SUPFAM" id="SSF53244">
    <property type="entry name" value="MurD-like peptide ligases, peptide-binding domain"/>
    <property type="match status" value="1"/>
</dbReference>
<evidence type="ECO:0000256" key="16">
    <source>
        <dbReference type="ARBA" id="ARBA00032510"/>
    </source>
</evidence>
<dbReference type="OrthoDB" id="9809356at2"/>
<dbReference type="InterPro" id="IPR004101">
    <property type="entry name" value="Mur_ligase_C"/>
</dbReference>
<feature type="domain" description="Mur ligase central" evidence="22">
    <location>
        <begin position="68"/>
        <end position="292"/>
    </location>
</feature>
<dbReference type="InterPro" id="IPR036565">
    <property type="entry name" value="Mur-like_cat_sf"/>
</dbReference>
<evidence type="ECO:0000256" key="2">
    <source>
        <dbReference type="ARBA" id="ARBA00004799"/>
    </source>
</evidence>
<reference evidence="23 24" key="1">
    <citation type="journal article" date="2012" name="ISME J.">
        <title>Nitrification expanded: discovery, physiology and genomics of a nitrite-oxidizing bacterium from the phylum Chloroflexi.</title>
        <authorList>
            <person name="Sorokin D.Y."/>
            <person name="Lucker S."/>
            <person name="Vejmelkova D."/>
            <person name="Kostrikina N.A."/>
            <person name="Kleerebezem R."/>
            <person name="Rijpstra W.I."/>
            <person name="Damste J.S."/>
            <person name="Le Paslier D."/>
            <person name="Muyzer G."/>
            <person name="Wagner M."/>
            <person name="van Loosdrecht M.C."/>
            <person name="Daims H."/>
        </authorList>
    </citation>
    <scope>NUCLEOTIDE SEQUENCE [LARGE SCALE GENOMIC DNA]</scope>
    <source>
        <strain evidence="24">none</strain>
    </source>
</reference>
<comment type="pathway">
    <text evidence="2">Cofactor biosynthesis; tetrahydrofolate biosynthesis; 7,8-dihydrofolate from 2-amino-4-hydroxy-6-hydroxymethyl-7,8-dihydropteridine diphosphate and 4-aminobenzoate: step 2/2.</text>
</comment>
<dbReference type="InterPro" id="IPR036615">
    <property type="entry name" value="Mur_ligase_C_dom_sf"/>
</dbReference>
<feature type="domain" description="Mur ligase C-terminal" evidence="21">
    <location>
        <begin position="319"/>
        <end position="440"/>
    </location>
</feature>
<evidence type="ECO:0000256" key="9">
    <source>
        <dbReference type="ARBA" id="ARBA00022723"/>
    </source>
</evidence>
<evidence type="ECO:0000259" key="21">
    <source>
        <dbReference type="Pfam" id="PF02875"/>
    </source>
</evidence>
<organism evidence="23 24">
    <name type="scientific">Nitrolancea hollandica Lb</name>
    <dbReference type="NCBI Taxonomy" id="1129897"/>
    <lineage>
        <taxon>Bacteria</taxon>
        <taxon>Pseudomonadati</taxon>
        <taxon>Thermomicrobiota</taxon>
        <taxon>Thermomicrobia</taxon>
        <taxon>Sphaerobacterales</taxon>
        <taxon>Sphaerobacterineae</taxon>
        <taxon>Sphaerobacteraceae</taxon>
        <taxon>Nitrolancea</taxon>
    </lineage>
</organism>
<proteinExistence type="inferred from homology"/>
<dbReference type="Gene3D" id="3.40.1190.10">
    <property type="entry name" value="Mur-like, catalytic domain"/>
    <property type="match status" value="1"/>
</dbReference>
<dbReference type="Gene3D" id="3.90.190.20">
    <property type="entry name" value="Mur ligase, C-terminal domain"/>
    <property type="match status" value="1"/>
</dbReference>
<dbReference type="InterPro" id="IPR001645">
    <property type="entry name" value="Folylpolyglutamate_synth"/>
</dbReference>
<keyword evidence="10" id="KW-0547">Nucleotide-binding</keyword>
<keyword evidence="13" id="KW-0289">Folate biosynthesis</keyword>
<protein>
    <recommendedName>
        <fullName evidence="7">Dihydrofolate synthase/folylpolyglutamate synthase</fullName>
        <ecNumber evidence="5">6.3.2.12</ecNumber>
        <ecNumber evidence="6">6.3.2.17</ecNumber>
    </recommendedName>
    <alternativeName>
        <fullName evidence="16">Folylpoly-gamma-glutamate synthetase-dihydrofolate synthetase</fullName>
    </alternativeName>
    <alternativeName>
        <fullName evidence="14">Folylpolyglutamate synthetase</fullName>
    </alternativeName>
    <alternativeName>
        <fullName evidence="15">Tetrahydrofolylpolyglutamate synthase</fullName>
    </alternativeName>
</protein>
<dbReference type="GO" id="GO:0008841">
    <property type="term" value="F:dihydrofolate synthase activity"/>
    <property type="evidence" value="ECO:0007669"/>
    <property type="project" value="UniProtKB-EC"/>
</dbReference>
<evidence type="ECO:0000256" key="7">
    <source>
        <dbReference type="ARBA" id="ARBA00019357"/>
    </source>
</evidence>
<dbReference type="RefSeq" id="WP_008474708.1">
    <property type="nucleotide sequence ID" value="NZ_CAGS01000033.1"/>
</dbReference>
<comment type="catalytic activity">
    <reaction evidence="18">
        <text>10-formyltetrahydrofolyl-(gamma-L-Glu)(n) + L-glutamate + ATP = 10-formyltetrahydrofolyl-(gamma-L-Glu)(n+1) + ADP + phosphate + H(+)</text>
        <dbReference type="Rhea" id="RHEA:51904"/>
        <dbReference type="Rhea" id="RHEA-COMP:13088"/>
        <dbReference type="Rhea" id="RHEA-COMP:14300"/>
        <dbReference type="ChEBI" id="CHEBI:15378"/>
        <dbReference type="ChEBI" id="CHEBI:29985"/>
        <dbReference type="ChEBI" id="CHEBI:30616"/>
        <dbReference type="ChEBI" id="CHEBI:43474"/>
        <dbReference type="ChEBI" id="CHEBI:134413"/>
        <dbReference type="ChEBI" id="CHEBI:456216"/>
        <dbReference type="EC" id="6.3.2.17"/>
    </reaction>
</comment>
<name>I4ECY4_9BACT</name>
<dbReference type="PANTHER" id="PTHR11136:SF0">
    <property type="entry name" value="DIHYDROFOLATE SYNTHETASE-RELATED"/>
    <property type="match status" value="1"/>
</dbReference>
<accession>I4ECY4</accession>
<evidence type="ECO:0000256" key="10">
    <source>
        <dbReference type="ARBA" id="ARBA00022741"/>
    </source>
</evidence>
<keyword evidence="24" id="KW-1185">Reference proteome</keyword>
<evidence type="ECO:0000313" key="24">
    <source>
        <dbReference type="Proteomes" id="UP000004221"/>
    </source>
</evidence>
<evidence type="ECO:0000256" key="19">
    <source>
        <dbReference type="ARBA" id="ARBA00049035"/>
    </source>
</evidence>
<dbReference type="EC" id="6.3.2.17" evidence="6"/>
<evidence type="ECO:0000256" key="17">
    <source>
        <dbReference type="ARBA" id="ARBA00047493"/>
    </source>
</evidence>
<dbReference type="PANTHER" id="PTHR11136">
    <property type="entry name" value="FOLYLPOLYGLUTAMATE SYNTHASE-RELATED"/>
    <property type="match status" value="1"/>
</dbReference>
<evidence type="ECO:0000256" key="1">
    <source>
        <dbReference type="ARBA" id="ARBA00002714"/>
    </source>
</evidence>
<comment type="caution">
    <text evidence="23">The sequence shown here is derived from an EMBL/GenBank/DDBJ whole genome shotgun (WGS) entry which is preliminary data.</text>
</comment>
<evidence type="ECO:0000256" key="4">
    <source>
        <dbReference type="ARBA" id="ARBA00008276"/>
    </source>
</evidence>
<evidence type="ECO:0000256" key="3">
    <source>
        <dbReference type="ARBA" id="ARBA00005150"/>
    </source>
</evidence>
<comment type="catalytic activity">
    <reaction evidence="17">
        <text>(6S)-5,6,7,8-tetrahydrofolyl-(gamma-L-Glu)(n) + L-glutamate + ATP = (6S)-5,6,7,8-tetrahydrofolyl-(gamma-L-Glu)(n+1) + ADP + phosphate + H(+)</text>
        <dbReference type="Rhea" id="RHEA:10580"/>
        <dbReference type="Rhea" id="RHEA-COMP:14738"/>
        <dbReference type="Rhea" id="RHEA-COMP:14740"/>
        <dbReference type="ChEBI" id="CHEBI:15378"/>
        <dbReference type="ChEBI" id="CHEBI:29985"/>
        <dbReference type="ChEBI" id="CHEBI:30616"/>
        <dbReference type="ChEBI" id="CHEBI:43474"/>
        <dbReference type="ChEBI" id="CHEBI:141005"/>
        <dbReference type="ChEBI" id="CHEBI:456216"/>
        <dbReference type="EC" id="6.3.2.17"/>
    </reaction>
</comment>
<keyword evidence="9" id="KW-0479">Metal-binding</keyword>
<comment type="pathway">
    <text evidence="3">Cofactor biosynthesis; tetrahydrofolylpolyglutamate biosynthesis.</text>
</comment>
<dbReference type="AlphaFoldDB" id="I4ECY4"/>
<keyword evidence="12" id="KW-0460">Magnesium</keyword>
<dbReference type="EMBL" id="CAGS01000033">
    <property type="protein sequence ID" value="CCF82546.1"/>
    <property type="molecule type" value="Genomic_DNA"/>
</dbReference>
<gene>
    <name evidence="23" type="ORF">NITHO_1280001</name>
</gene>
<dbReference type="GO" id="GO:0004326">
    <property type="term" value="F:tetrahydrofolylpolyglutamate synthase activity"/>
    <property type="evidence" value="ECO:0007669"/>
    <property type="project" value="UniProtKB-EC"/>
</dbReference>
<evidence type="ECO:0000256" key="13">
    <source>
        <dbReference type="ARBA" id="ARBA00022909"/>
    </source>
</evidence>